<protein>
    <submittedName>
        <fullName evidence="2">Uncharacterized protein</fullName>
    </submittedName>
</protein>
<reference evidence="2 3" key="1">
    <citation type="submission" date="2016-11" db="EMBL/GenBank/DDBJ databases">
        <authorList>
            <person name="Jaros S."/>
            <person name="Januszkiewicz K."/>
            <person name="Wedrychowicz H."/>
        </authorList>
    </citation>
    <scope>NUCLEOTIDE SEQUENCE [LARGE SCALE GENOMIC DNA]</scope>
    <source>
        <strain evidence="2 3">DSM 44523</strain>
    </source>
</reference>
<keyword evidence="3" id="KW-1185">Reference proteome</keyword>
<evidence type="ECO:0000256" key="1">
    <source>
        <dbReference type="SAM" id="MobiDB-lite"/>
    </source>
</evidence>
<dbReference type="AlphaFoldDB" id="A0A1M5K357"/>
<dbReference type="STRING" id="2017.SAMN05444320_109128"/>
<organism evidence="2 3">
    <name type="scientific">Streptoalloteichus hindustanus</name>
    <dbReference type="NCBI Taxonomy" id="2017"/>
    <lineage>
        <taxon>Bacteria</taxon>
        <taxon>Bacillati</taxon>
        <taxon>Actinomycetota</taxon>
        <taxon>Actinomycetes</taxon>
        <taxon>Pseudonocardiales</taxon>
        <taxon>Pseudonocardiaceae</taxon>
        <taxon>Streptoalloteichus</taxon>
    </lineage>
</organism>
<proteinExistence type="predicted"/>
<accession>A0A1M5K357</accession>
<sequence>MDPRERADELLARARARGGFVVTPDSATSPMDAANTIQIPRIVVDSVDPRNAGDLESTLILPPTPSPARPPAPGAGGQNPALPPPPGQSGHLAPPPGQPGGFGPQGSQAAPKPYTPPQRRPQGGR</sequence>
<evidence type="ECO:0000313" key="3">
    <source>
        <dbReference type="Proteomes" id="UP000184501"/>
    </source>
</evidence>
<name>A0A1M5K357_STRHI</name>
<dbReference type="OrthoDB" id="5187609at2"/>
<feature type="compositionally biased region" description="Pro residues" evidence="1">
    <location>
        <begin position="62"/>
        <end position="73"/>
    </location>
</feature>
<gene>
    <name evidence="2" type="ORF">SAMN05444320_109128</name>
</gene>
<dbReference type="RefSeq" id="WP_073487763.1">
    <property type="nucleotide sequence ID" value="NZ_FQVN01000009.1"/>
</dbReference>
<evidence type="ECO:0000313" key="2">
    <source>
        <dbReference type="EMBL" id="SHG47242.1"/>
    </source>
</evidence>
<feature type="compositionally biased region" description="Basic and acidic residues" evidence="1">
    <location>
        <begin position="1"/>
        <end position="12"/>
    </location>
</feature>
<dbReference type="Proteomes" id="UP000184501">
    <property type="component" value="Unassembled WGS sequence"/>
</dbReference>
<feature type="compositionally biased region" description="Pro residues" evidence="1">
    <location>
        <begin position="81"/>
        <end position="98"/>
    </location>
</feature>
<dbReference type="EMBL" id="FQVN01000009">
    <property type="protein sequence ID" value="SHG47242.1"/>
    <property type="molecule type" value="Genomic_DNA"/>
</dbReference>
<feature type="region of interest" description="Disordered" evidence="1">
    <location>
        <begin position="1"/>
        <end position="125"/>
    </location>
</feature>